<name>A0AAD5C5N2_AMBAR</name>
<feature type="non-terminal residue" evidence="1">
    <location>
        <position position="1"/>
    </location>
</feature>
<evidence type="ECO:0000313" key="1">
    <source>
        <dbReference type="EMBL" id="KAI7735185.1"/>
    </source>
</evidence>
<dbReference type="EMBL" id="JAMZMK010009536">
    <property type="protein sequence ID" value="KAI7735185.1"/>
    <property type="molecule type" value="Genomic_DNA"/>
</dbReference>
<accession>A0AAD5C5N2</accession>
<sequence>PFYTSSTILIFLSDPKTQFSGDEYNHLLRSCSLCTPQFVDSLRCCMHLTTRRTLRVVFVTTRFVHVPLFCEGYAEKRKEDQRDTYLGMIVQDQEVDEQRKCFKKINSNTFDCQRWWKWFEYLRHLAGV</sequence>
<reference evidence="1" key="1">
    <citation type="submission" date="2022-06" db="EMBL/GenBank/DDBJ databases">
        <title>Uncovering the hologenomic basis of an extraordinary plant invasion.</title>
        <authorList>
            <person name="Bieker V.C."/>
            <person name="Martin M.D."/>
            <person name="Gilbert T."/>
            <person name="Hodgins K."/>
            <person name="Battlay P."/>
            <person name="Petersen B."/>
            <person name="Wilson J."/>
        </authorList>
    </citation>
    <scope>NUCLEOTIDE SEQUENCE</scope>
    <source>
        <strain evidence="1">AA19_3_7</strain>
        <tissue evidence="1">Leaf</tissue>
    </source>
</reference>
<comment type="caution">
    <text evidence="1">The sequence shown here is derived from an EMBL/GenBank/DDBJ whole genome shotgun (WGS) entry which is preliminary data.</text>
</comment>
<dbReference type="AlphaFoldDB" id="A0AAD5C5N2"/>
<evidence type="ECO:0000313" key="2">
    <source>
        <dbReference type="Proteomes" id="UP001206925"/>
    </source>
</evidence>
<dbReference type="Proteomes" id="UP001206925">
    <property type="component" value="Unassembled WGS sequence"/>
</dbReference>
<proteinExistence type="predicted"/>
<keyword evidence="2" id="KW-1185">Reference proteome</keyword>
<organism evidence="1 2">
    <name type="scientific">Ambrosia artemisiifolia</name>
    <name type="common">Common ragweed</name>
    <dbReference type="NCBI Taxonomy" id="4212"/>
    <lineage>
        <taxon>Eukaryota</taxon>
        <taxon>Viridiplantae</taxon>
        <taxon>Streptophyta</taxon>
        <taxon>Embryophyta</taxon>
        <taxon>Tracheophyta</taxon>
        <taxon>Spermatophyta</taxon>
        <taxon>Magnoliopsida</taxon>
        <taxon>eudicotyledons</taxon>
        <taxon>Gunneridae</taxon>
        <taxon>Pentapetalae</taxon>
        <taxon>asterids</taxon>
        <taxon>campanulids</taxon>
        <taxon>Asterales</taxon>
        <taxon>Asteraceae</taxon>
        <taxon>Asteroideae</taxon>
        <taxon>Heliantheae alliance</taxon>
        <taxon>Heliantheae</taxon>
        <taxon>Ambrosia</taxon>
    </lineage>
</organism>
<gene>
    <name evidence="1" type="ORF">M8C21_000455</name>
</gene>
<protein>
    <submittedName>
        <fullName evidence="1">Uncharacterized protein</fullName>
    </submittedName>
</protein>